<evidence type="ECO:0000313" key="2">
    <source>
        <dbReference type="EMBL" id="NML76432.1"/>
    </source>
</evidence>
<dbReference type="AlphaFoldDB" id="A0A7Y0AZL3"/>
<keyword evidence="1" id="KW-0175">Coiled coil</keyword>
<keyword evidence="3" id="KW-1185">Reference proteome</keyword>
<dbReference type="PANTHER" id="PTHR30438:SF2">
    <property type="entry name" value="MEMBRANE PROTEIN"/>
    <property type="match status" value="1"/>
</dbReference>
<dbReference type="PRINTS" id="PR01490">
    <property type="entry name" value="RTXTOXIND"/>
</dbReference>
<evidence type="ECO:0000256" key="1">
    <source>
        <dbReference type="SAM" id="Coils"/>
    </source>
</evidence>
<comment type="caution">
    <text evidence="2">The sequence shown here is derived from an EMBL/GenBank/DDBJ whole genome shotgun (WGS) entry which is preliminary data.</text>
</comment>
<organism evidence="2 3">
    <name type="scientific">Rhizobium terricola</name>
    <dbReference type="NCBI Taxonomy" id="2728849"/>
    <lineage>
        <taxon>Bacteria</taxon>
        <taxon>Pseudomonadati</taxon>
        <taxon>Pseudomonadota</taxon>
        <taxon>Alphaproteobacteria</taxon>
        <taxon>Hyphomicrobiales</taxon>
        <taxon>Rhizobiaceae</taxon>
        <taxon>Rhizobium/Agrobacterium group</taxon>
        <taxon>Rhizobium</taxon>
    </lineage>
</organism>
<dbReference type="SUPFAM" id="SSF111369">
    <property type="entry name" value="HlyD-like secretion proteins"/>
    <property type="match status" value="2"/>
</dbReference>
<sequence>MASARRNGILVALALALAAGGGYYVWQSLEASELADGIASGNGRIEAVEVDVATKLAGRVSEIFVDEGDFVKRGDKIAQMDVRQLETQLRQAQAEARRADIGMETAKALVAQRNAEKRAAEAALAQRKIQADSAERQRVRAEQLAGSSTISQQQLEDARSAAEGARAAVAAAEAQSASADAGISAANAQVIDAEAAGDVAKAAIESIQTQLDDSTLTAPRDGRVQFRVAQPGEVLAGGGKVVNLVDLGDVYMNFFLPTDQAGRLAIGAEVRLKLDALPTRLIPATVSYVANVAQFTPKSVETAIEREKLMFRVKAKISPELLQKYIQLVKTGLPGVAYVRVDPKAEWPAALTGTLVE</sequence>
<dbReference type="Gene3D" id="1.10.287.470">
    <property type="entry name" value="Helix hairpin bin"/>
    <property type="match status" value="3"/>
</dbReference>
<dbReference type="PANTHER" id="PTHR30438">
    <property type="entry name" value="36 KDA ANTIGEN-RELATED"/>
    <property type="match status" value="1"/>
</dbReference>
<name>A0A7Y0AZL3_9HYPH</name>
<dbReference type="Gene3D" id="2.40.30.170">
    <property type="match status" value="1"/>
</dbReference>
<dbReference type="GO" id="GO:0005886">
    <property type="term" value="C:plasma membrane"/>
    <property type="evidence" value="ECO:0007669"/>
    <property type="project" value="TreeGrafter"/>
</dbReference>
<accession>A0A7Y0AZL3</accession>
<feature type="coiled-coil region" evidence="1">
    <location>
        <begin position="75"/>
        <end position="175"/>
    </location>
</feature>
<protein>
    <submittedName>
        <fullName evidence="2">HlyD family efflux transporter periplasmic adaptor subunit</fullName>
    </submittedName>
</protein>
<gene>
    <name evidence="2" type="ORF">HHL25_20060</name>
</gene>
<dbReference type="Gene3D" id="2.40.50.100">
    <property type="match status" value="2"/>
</dbReference>
<proteinExistence type="predicted"/>
<dbReference type="RefSeq" id="WP_169594992.1">
    <property type="nucleotide sequence ID" value="NZ_JABBGK010000006.1"/>
</dbReference>
<dbReference type="Proteomes" id="UP000541470">
    <property type="component" value="Unassembled WGS sequence"/>
</dbReference>
<evidence type="ECO:0000313" key="3">
    <source>
        <dbReference type="Proteomes" id="UP000541470"/>
    </source>
</evidence>
<reference evidence="2 3" key="1">
    <citation type="submission" date="2020-04" db="EMBL/GenBank/DDBJ databases">
        <title>Rhizobium sp. S-51 isolated from soil.</title>
        <authorList>
            <person name="Dahal R.H."/>
        </authorList>
    </citation>
    <scope>NUCLEOTIDE SEQUENCE [LARGE SCALE GENOMIC DNA]</scope>
    <source>
        <strain evidence="2 3">S-51</strain>
    </source>
</reference>
<dbReference type="EMBL" id="JABBGK010000006">
    <property type="protein sequence ID" value="NML76432.1"/>
    <property type="molecule type" value="Genomic_DNA"/>
</dbReference>